<dbReference type="EMBL" id="AZBU02000016">
    <property type="protein sequence ID" value="TKR57406.1"/>
    <property type="molecule type" value="Genomic_DNA"/>
</dbReference>
<protein>
    <submittedName>
        <fullName evidence="2">Uncharacterized protein</fullName>
    </submittedName>
</protein>
<dbReference type="AlphaFoldDB" id="A0A4U5LNE9"/>
<evidence type="ECO:0000256" key="1">
    <source>
        <dbReference type="SAM" id="MobiDB-lite"/>
    </source>
</evidence>
<proteinExistence type="predicted"/>
<gene>
    <name evidence="2" type="ORF">L596_030880</name>
</gene>
<comment type="caution">
    <text evidence="2">The sequence shown here is derived from an EMBL/GenBank/DDBJ whole genome shotgun (WGS) entry which is preliminary data.</text>
</comment>
<evidence type="ECO:0000313" key="2">
    <source>
        <dbReference type="EMBL" id="TKR57406.1"/>
    </source>
</evidence>
<accession>A0A4U5LNE9</accession>
<sequence>MTSYGEKFESIRLTWGCGARLNTTRYFLAISTYFWRVDGLMDLVPVPTKSHEKYHSTSRCPRRRTDRRRC</sequence>
<dbReference type="Proteomes" id="UP000298663">
    <property type="component" value="Unassembled WGS sequence"/>
</dbReference>
<feature type="region of interest" description="Disordered" evidence="1">
    <location>
        <begin position="51"/>
        <end position="70"/>
    </location>
</feature>
<organism evidence="2 3">
    <name type="scientific">Steinernema carpocapsae</name>
    <name type="common">Entomopathogenic nematode</name>
    <dbReference type="NCBI Taxonomy" id="34508"/>
    <lineage>
        <taxon>Eukaryota</taxon>
        <taxon>Metazoa</taxon>
        <taxon>Ecdysozoa</taxon>
        <taxon>Nematoda</taxon>
        <taxon>Chromadorea</taxon>
        <taxon>Rhabditida</taxon>
        <taxon>Tylenchina</taxon>
        <taxon>Panagrolaimomorpha</taxon>
        <taxon>Strongyloidoidea</taxon>
        <taxon>Steinernematidae</taxon>
        <taxon>Steinernema</taxon>
    </lineage>
</organism>
<reference evidence="2 3" key="2">
    <citation type="journal article" date="2019" name="G3 (Bethesda)">
        <title>Hybrid Assembly of the Genome of the Entomopathogenic Nematode Steinernema carpocapsae Identifies the X-Chromosome.</title>
        <authorList>
            <person name="Serra L."/>
            <person name="Macchietto M."/>
            <person name="Macias-Munoz A."/>
            <person name="McGill C.J."/>
            <person name="Rodriguez I.M."/>
            <person name="Rodriguez B."/>
            <person name="Murad R."/>
            <person name="Mortazavi A."/>
        </authorList>
    </citation>
    <scope>NUCLEOTIDE SEQUENCE [LARGE SCALE GENOMIC DNA]</scope>
    <source>
        <strain evidence="2 3">ALL</strain>
    </source>
</reference>
<feature type="compositionally biased region" description="Basic residues" evidence="1">
    <location>
        <begin position="60"/>
        <end position="70"/>
    </location>
</feature>
<reference evidence="2 3" key="1">
    <citation type="journal article" date="2015" name="Genome Biol.">
        <title>Comparative genomics of Steinernema reveals deeply conserved gene regulatory networks.</title>
        <authorList>
            <person name="Dillman A.R."/>
            <person name="Macchietto M."/>
            <person name="Porter C.F."/>
            <person name="Rogers A."/>
            <person name="Williams B."/>
            <person name="Antoshechkin I."/>
            <person name="Lee M.M."/>
            <person name="Goodwin Z."/>
            <person name="Lu X."/>
            <person name="Lewis E.E."/>
            <person name="Goodrich-Blair H."/>
            <person name="Stock S.P."/>
            <person name="Adams B.J."/>
            <person name="Sternberg P.W."/>
            <person name="Mortazavi A."/>
        </authorList>
    </citation>
    <scope>NUCLEOTIDE SEQUENCE [LARGE SCALE GENOMIC DNA]</scope>
    <source>
        <strain evidence="2 3">ALL</strain>
    </source>
</reference>
<name>A0A4U5LNE9_STECR</name>
<evidence type="ECO:0000313" key="3">
    <source>
        <dbReference type="Proteomes" id="UP000298663"/>
    </source>
</evidence>
<keyword evidence="3" id="KW-1185">Reference proteome</keyword>